<feature type="compositionally biased region" description="Low complexity" evidence="11">
    <location>
        <begin position="24"/>
        <end position="33"/>
    </location>
</feature>
<dbReference type="PROSITE" id="PS50271">
    <property type="entry name" value="ZF_UBP"/>
    <property type="match status" value="1"/>
</dbReference>
<keyword evidence="5" id="KW-0747">Spliceosome</keyword>
<evidence type="ECO:0000256" key="6">
    <source>
        <dbReference type="ARBA" id="ARBA00022771"/>
    </source>
</evidence>
<sequence length="513" mass="58359">MSVPIADSPVPEEPKQPDAEVKGAVPAPDAPADANEDDDDDEDEEERVRKQRRAAAASDAVVSELYLDTVNRTMLDFDFEKLCSVSLSNLNVYACLVCGKYFQGRGSSSHAYVHSVHQNHHVFINLLTLRIYILPDGYEVTQRSLDDIKYVIRPTFTHEQVSLLDARLVYSYDLNNKRFLPGFVGLNNVKANDYINVAVQALAHVAPLRDFFLLNDMEGKSDLVIRLSTLLRKLWSPLSYKSHVAPHELLQAISAASEKRFSFTEQGDVVDFLGWFLNEIHKGLTGGKMKKGCESIIHETFQGQFQMQTQVLELTRGSLHKNDKQLKNFDEGAEIKTTKSPFLFLALDLPPAPLFQDEMDKNIIPQVALSTLLNKYDGATGQESANLLRRFRLLDPPRYLVFHIKRFTRNNWTTEKNPTIVTFPIKNLDMRPLLPEVPATLETRFDLIANIIHEGRADQQGTYKVHLRGPATGETEQWYAIQDLIVEEILPQMIFLSESYVQIWERKDVRQST</sequence>
<evidence type="ECO:0000256" key="1">
    <source>
        <dbReference type="ARBA" id="ARBA00004123"/>
    </source>
</evidence>
<evidence type="ECO:0000256" key="5">
    <source>
        <dbReference type="ARBA" id="ARBA00022728"/>
    </source>
</evidence>
<feature type="compositionally biased region" description="Acidic residues" evidence="11">
    <location>
        <begin position="34"/>
        <end position="45"/>
    </location>
</feature>
<protein>
    <submittedName>
        <fullName evidence="14">Cysteine proteinase</fullName>
    </submittedName>
</protein>
<name>A0A139AAJ4_GONPJ</name>
<dbReference type="GO" id="GO:0000245">
    <property type="term" value="P:spliceosomal complex assembly"/>
    <property type="evidence" value="ECO:0007669"/>
    <property type="project" value="InterPro"/>
</dbReference>
<evidence type="ECO:0000256" key="2">
    <source>
        <dbReference type="ARBA" id="ARBA00009085"/>
    </source>
</evidence>
<evidence type="ECO:0000256" key="8">
    <source>
        <dbReference type="ARBA" id="ARBA00023187"/>
    </source>
</evidence>
<dbReference type="InterPro" id="IPR028889">
    <property type="entry name" value="USP"/>
</dbReference>
<dbReference type="Pfam" id="PF02148">
    <property type="entry name" value="zf-UBP"/>
    <property type="match status" value="1"/>
</dbReference>
<dbReference type="InterPro" id="IPR033809">
    <property type="entry name" value="USP39"/>
</dbReference>
<dbReference type="InterPro" id="IPR001394">
    <property type="entry name" value="Peptidase_C19_UCH"/>
</dbReference>
<dbReference type="InterPro" id="IPR001607">
    <property type="entry name" value="Znf_UBP"/>
</dbReference>
<dbReference type="SUPFAM" id="SSF54001">
    <property type="entry name" value="Cysteine proteinases"/>
    <property type="match status" value="1"/>
</dbReference>
<dbReference type="GO" id="GO:0004843">
    <property type="term" value="F:cysteine-type deubiquitinase activity"/>
    <property type="evidence" value="ECO:0007669"/>
    <property type="project" value="InterPro"/>
</dbReference>
<dbReference type="OMA" id="QLRRFKC"/>
<evidence type="ECO:0000313" key="14">
    <source>
        <dbReference type="EMBL" id="KXS13872.1"/>
    </source>
</evidence>
<evidence type="ECO:0000259" key="12">
    <source>
        <dbReference type="PROSITE" id="PS50235"/>
    </source>
</evidence>
<dbReference type="AlphaFoldDB" id="A0A139AAJ4"/>
<reference evidence="14 15" key="1">
    <citation type="journal article" date="2015" name="Genome Biol. Evol.">
        <title>Phylogenomic analyses indicate that early fungi evolved digesting cell walls of algal ancestors of land plants.</title>
        <authorList>
            <person name="Chang Y."/>
            <person name="Wang S."/>
            <person name="Sekimoto S."/>
            <person name="Aerts A.L."/>
            <person name="Choi C."/>
            <person name="Clum A."/>
            <person name="LaButti K.M."/>
            <person name="Lindquist E.A."/>
            <person name="Yee Ngan C."/>
            <person name="Ohm R.A."/>
            <person name="Salamov A.A."/>
            <person name="Grigoriev I.V."/>
            <person name="Spatafora J.W."/>
            <person name="Berbee M.L."/>
        </authorList>
    </citation>
    <scope>NUCLEOTIDE SEQUENCE [LARGE SCALE GENOMIC DNA]</scope>
    <source>
        <strain evidence="14 15">JEL478</strain>
    </source>
</reference>
<dbReference type="GO" id="GO:0008270">
    <property type="term" value="F:zinc ion binding"/>
    <property type="evidence" value="ECO:0007669"/>
    <property type="project" value="UniProtKB-KW"/>
</dbReference>
<evidence type="ECO:0000256" key="4">
    <source>
        <dbReference type="ARBA" id="ARBA00022723"/>
    </source>
</evidence>
<keyword evidence="3" id="KW-0507">mRNA processing</keyword>
<accession>A0A139AAJ4</accession>
<dbReference type="PROSITE" id="PS50235">
    <property type="entry name" value="USP_3"/>
    <property type="match status" value="1"/>
</dbReference>
<dbReference type="Gene3D" id="3.30.40.10">
    <property type="entry name" value="Zinc/RING finger domain, C3HC4 (zinc finger)"/>
    <property type="match status" value="1"/>
</dbReference>
<evidence type="ECO:0000256" key="11">
    <source>
        <dbReference type="SAM" id="MobiDB-lite"/>
    </source>
</evidence>
<evidence type="ECO:0000256" key="7">
    <source>
        <dbReference type="ARBA" id="ARBA00022833"/>
    </source>
</evidence>
<comment type="subcellular location">
    <subcellularLocation>
        <location evidence="1">Nucleus</location>
    </subcellularLocation>
</comment>
<dbReference type="PANTHER" id="PTHR21646:SF16">
    <property type="entry name" value="U4_U6.U5 TRI-SNRNP-ASSOCIATED PROTEIN 2"/>
    <property type="match status" value="1"/>
</dbReference>
<feature type="compositionally biased region" description="Basic and acidic residues" evidence="11">
    <location>
        <begin position="12"/>
        <end position="21"/>
    </location>
</feature>
<dbReference type="Proteomes" id="UP000070544">
    <property type="component" value="Unassembled WGS sequence"/>
</dbReference>
<dbReference type="FunFam" id="3.30.40.10:FF:000068">
    <property type="entry name" value="U4/U6.U5 tri-snRNP-associated protein 2"/>
    <property type="match status" value="1"/>
</dbReference>
<evidence type="ECO:0000256" key="10">
    <source>
        <dbReference type="PROSITE-ProRule" id="PRU00502"/>
    </source>
</evidence>
<dbReference type="SUPFAM" id="SSF57850">
    <property type="entry name" value="RING/U-box"/>
    <property type="match status" value="1"/>
</dbReference>
<dbReference type="GO" id="GO:0016579">
    <property type="term" value="P:protein deubiquitination"/>
    <property type="evidence" value="ECO:0007669"/>
    <property type="project" value="InterPro"/>
</dbReference>
<dbReference type="GO" id="GO:0005681">
    <property type="term" value="C:spliceosomal complex"/>
    <property type="evidence" value="ECO:0007669"/>
    <property type="project" value="UniProtKB-KW"/>
</dbReference>
<dbReference type="EMBL" id="KQ965773">
    <property type="protein sequence ID" value="KXS13872.1"/>
    <property type="molecule type" value="Genomic_DNA"/>
</dbReference>
<keyword evidence="7" id="KW-0862">Zinc</keyword>
<feature type="domain" description="USP" evidence="12">
    <location>
        <begin position="184"/>
        <end position="507"/>
    </location>
</feature>
<organism evidence="14 15">
    <name type="scientific">Gonapodya prolifera (strain JEL478)</name>
    <name type="common">Monoblepharis prolifera</name>
    <dbReference type="NCBI Taxonomy" id="1344416"/>
    <lineage>
        <taxon>Eukaryota</taxon>
        <taxon>Fungi</taxon>
        <taxon>Fungi incertae sedis</taxon>
        <taxon>Chytridiomycota</taxon>
        <taxon>Chytridiomycota incertae sedis</taxon>
        <taxon>Monoblepharidomycetes</taxon>
        <taxon>Monoblepharidales</taxon>
        <taxon>Gonapodyaceae</taxon>
        <taxon>Gonapodya</taxon>
    </lineage>
</organism>
<dbReference type="Gene3D" id="3.90.70.10">
    <property type="entry name" value="Cysteine proteinases"/>
    <property type="match status" value="1"/>
</dbReference>
<dbReference type="SMART" id="SM00290">
    <property type="entry name" value="ZnF_UBP"/>
    <property type="match status" value="1"/>
</dbReference>
<proteinExistence type="inferred from homology"/>
<dbReference type="STRING" id="1344416.A0A139AAJ4"/>
<dbReference type="InterPro" id="IPR038765">
    <property type="entry name" value="Papain-like_cys_pep_sf"/>
</dbReference>
<keyword evidence="6 10" id="KW-0863">Zinc-finger</keyword>
<keyword evidence="8" id="KW-0508">mRNA splicing</keyword>
<dbReference type="OrthoDB" id="10263353at2759"/>
<gene>
    <name evidence="14" type="ORF">M427DRAFT_100051</name>
</gene>
<dbReference type="Pfam" id="PF00443">
    <property type="entry name" value="UCH"/>
    <property type="match status" value="1"/>
</dbReference>
<feature type="region of interest" description="Disordered" evidence="11">
    <location>
        <begin position="1"/>
        <end position="49"/>
    </location>
</feature>
<dbReference type="CDD" id="cd02669">
    <property type="entry name" value="Peptidase_C19M"/>
    <property type="match status" value="1"/>
</dbReference>
<dbReference type="InterPro" id="IPR050185">
    <property type="entry name" value="Ub_carboxyl-term_hydrolase"/>
</dbReference>
<feature type="domain" description="UBP-type" evidence="13">
    <location>
        <begin position="62"/>
        <end position="159"/>
    </location>
</feature>
<evidence type="ECO:0000259" key="13">
    <source>
        <dbReference type="PROSITE" id="PS50271"/>
    </source>
</evidence>
<keyword evidence="9" id="KW-0539">Nucleus</keyword>
<comment type="similarity">
    <text evidence="2">Belongs to the peptidase C19 family.</text>
</comment>
<evidence type="ECO:0000256" key="3">
    <source>
        <dbReference type="ARBA" id="ARBA00022664"/>
    </source>
</evidence>
<keyword evidence="15" id="KW-1185">Reference proteome</keyword>
<evidence type="ECO:0000256" key="9">
    <source>
        <dbReference type="ARBA" id="ARBA00023242"/>
    </source>
</evidence>
<dbReference type="InterPro" id="IPR013083">
    <property type="entry name" value="Znf_RING/FYVE/PHD"/>
</dbReference>
<dbReference type="PANTHER" id="PTHR21646">
    <property type="entry name" value="UBIQUITIN CARBOXYL-TERMINAL HYDROLASE"/>
    <property type="match status" value="1"/>
</dbReference>
<keyword evidence="4" id="KW-0479">Metal-binding</keyword>
<evidence type="ECO:0000313" key="15">
    <source>
        <dbReference type="Proteomes" id="UP000070544"/>
    </source>
</evidence>